<dbReference type="RefSeq" id="WP_022528396.1">
    <property type="nucleotide sequence ID" value="NZ_KI271583.1"/>
</dbReference>
<dbReference type="Pfam" id="PF00056">
    <property type="entry name" value="Ldh_1_N"/>
    <property type="match status" value="1"/>
</dbReference>
<dbReference type="Proteomes" id="UP000030647">
    <property type="component" value="Unassembled WGS sequence"/>
</dbReference>
<accession>U4TP66</accession>
<dbReference type="InterPro" id="IPR022383">
    <property type="entry name" value="Lactate/malate_DH_C"/>
</dbReference>
<dbReference type="GO" id="GO:0004459">
    <property type="term" value="F:L-lactate dehydrogenase (NAD+) activity"/>
    <property type="evidence" value="ECO:0007669"/>
    <property type="project" value="TreeGrafter"/>
</dbReference>
<dbReference type="InterPro" id="IPR036291">
    <property type="entry name" value="NAD(P)-bd_dom_sf"/>
</dbReference>
<feature type="binding site" evidence="3">
    <location>
        <begin position="119"/>
        <end position="121"/>
    </location>
    <ligand>
        <name>NAD(+)</name>
        <dbReference type="ChEBI" id="CHEBI:57540"/>
    </ligand>
</feature>
<dbReference type="InterPro" id="IPR015955">
    <property type="entry name" value="Lactate_DH/Glyco_Ohase_4_C"/>
</dbReference>
<dbReference type="SUPFAM" id="SSF51735">
    <property type="entry name" value="NAD(P)-binding Rossmann-fold domains"/>
    <property type="match status" value="1"/>
</dbReference>
<dbReference type="InterPro" id="IPR001236">
    <property type="entry name" value="Lactate/malate_DH_N"/>
</dbReference>
<evidence type="ECO:0000256" key="4">
    <source>
        <dbReference type="RuleBase" id="RU003369"/>
    </source>
</evidence>
<dbReference type="Pfam" id="PF02866">
    <property type="entry name" value="Ldh_1_C"/>
    <property type="match status" value="1"/>
</dbReference>
<dbReference type="AlphaFoldDB" id="U4TP66"/>
<sequence length="304" mass="32686">MARTIGVIGIGHVGVTTSFNIVTKGLADTLVIIDNKPGWAEAERLDLADSLGGLSTYTEIVANDYSRLRDADVVIFSGGDISVIQNGDRNSEIKSTKAAIDDAAPQLAASGFHGVLIDISNPCDVAVTYWQQQLNLNRNQIIGTGTALDTYRMRRAVAAAMHVNVADVRGFNLGEHGESQFTAWSTVRVNNDPITDLPDFNMKDLNEAARLGGWQIFSAKHYTNFGIATIACEMAGAVMSDAHRIFPCSSYDDDYGVSIGHPTMIGRGGVISHPAMRLTSDEVQKYAHSATTIKENLAKLQALG</sequence>
<evidence type="ECO:0000256" key="1">
    <source>
        <dbReference type="ARBA" id="ARBA00006054"/>
    </source>
</evidence>
<evidence type="ECO:0000259" key="5">
    <source>
        <dbReference type="Pfam" id="PF00056"/>
    </source>
</evidence>
<evidence type="ECO:0000259" key="6">
    <source>
        <dbReference type="Pfam" id="PF02866"/>
    </source>
</evidence>
<feature type="active site" description="Proton acceptor" evidence="2">
    <location>
        <position position="176"/>
    </location>
</feature>
<dbReference type="STRING" id="1231336.L248_1111"/>
<evidence type="ECO:0000313" key="7">
    <source>
        <dbReference type="EMBL" id="ERL66019.1"/>
    </source>
</evidence>
<keyword evidence="4" id="KW-0560">Oxidoreductase</keyword>
<evidence type="ECO:0000313" key="8">
    <source>
        <dbReference type="Proteomes" id="UP000030647"/>
    </source>
</evidence>
<dbReference type="eggNOG" id="COG0039">
    <property type="taxonomic scope" value="Bacteria"/>
</dbReference>
<dbReference type="PIRSF" id="PIRSF000102">
    <property type="entry name" value="Lac_mal_DH"/>
    <property type="match status" value="1"/>
</dbReference>
<evidence type="ECO:0000256" key="2">
    <source>
        <dbReference type="PIRSR" id="PIRSR000102-1"/>
    </source>
</evidence>
<organism evidence="7 8">
    <name type="scientific">Schleiferilactobacillus shenzhenensis LY-73</name>
    <dbReference type="NCBI Taxonomy" id="1231336"/>
    <lineage>
        <taxon>Bacteria</taxon>
        <taxon>Bacillati</taxon>
        <taxon>Bacillota</taxon>
        <taxon>Bacilli</taxon>
        <taxon>Lactobacillales</taxon>
        <taxon>Lactobacillaceae</taxon>
        <taxon>Schleiferilactobacillus</taxon>
    </lineage>
</organism>
<dbReference type="PRINTS" id="PR00086">
    <property type="entry name" value="LLDHDRGNASE"/>
</dbReference>
<feature type="binding site" evidence="3">
    <location>
        <position position="34"/>
    </location>
    <ligand>
        <name>NAD(+)</name>
        <dbReference type="ChEBI" id="CHEBI:57540"/>
    </ligand>
</feature>
<feature type="domain" description="Lactate/malate dehydrogenase N-terminal" evidence="5">
    <location>
        <begin position="5"/>
        <end position="143"/>
    </location>
</feature>
<dbReference type="InterPro" id="IPR001557">
    <property type="entry name" value="L-lactate/malate_DH"/>
</dbReference>
<dbReference type="GO" id="GO:0006089">
    <property type="term" value="P:lactate metabolic process"/>
    <property type="evidence" value="ECO:0007669"/>
    <property type="project" value="TreeGrafter"/>
</dbReference>
<keyword evidence="3" id="KW-0520">NAD</keyword>
<dbReference type="PANTHER" id="PTHR43128:SF31">
    <property type="entry name" value="L-LACTATE DEHYDROGENASE"/>
    <property type="match status" value="1"/>
</dbReference>
<gene>
    <name evidence="7" type="ORF">L248_1111</name>
</gene>
<reference evidence="8" key="1">
    <citation type="journal article" date="2013" name="Genome Announc.">
        <title>Whole-Genome Sequencing of Lactobacillus shenzhenensis Strain LY-73T.</title>
        <authorList>
            <person name="Lin Z."/>
            <person name="Liu Z."/>
            <person name="Yang R."/>
            <person name="Zou Y."/>
            <person name="Wan D."/>
            <person name="Chen J."/>
            <person name="Guo M."/>
            <person name="Zhao J."/>
            <person name="Fang C."/>
            <person name="Yang R."/>
            <person name="Liu F."/>
        </authorList>
    </citation>
    <scope>NUCLEOTIDE SEQUENCE [LARGE SCALE GENOMIC DNA]</scope>
    <source>
        <strain evidence="8">LY-73</strain>
    </source>
</reference>
<dbReference type="PANTHER" id="PTHR43128">
    <property type="entry name" value="L-2-HYDROXYCARBOXYLATE DEHYDROGENASE (NAD(P)(+))"/>
    <property type="match status" value="1"/>
</dbReference>
<dbReference type="OrthoDB" id="9802969at2"/>
<name>U4TP66_9LACO</name>
<dbReference type="EMBL" id="KI271583">
    <property type="protein sequence ID" value="ERL66019.1"/>
    <property type="molecule type" value="Genomic_DNA"/>
</dbReference>
<keyword evidence="8" id="KW-1185">Reference proteome</keyword>
<feature type="domain" description="Lactate/malate dehydrogenase C-terminal" evidence="6">
    <location>
        <begin position="146"/>
        <end position="301"/>
    </location>
</feature>
<protein>
    <submittedName>
        <fullName evidence="7">L-lactate dehydrogenase</fullName>
    </submittedName>
</protein>
<proteinExistence type="inferred from homology"/>
<feature type="binding site" evidence="3">
    <location>
        <begin position="9"/>
        <end position="14"/>
    </location>
    <ligand>
        <name>NAD(+)</name>
        <dbReference type="ChEBI" id="CHEBI:57540"/>
    </ligand>
</feature>
<evidence type="ECO:0000256" key="3">
    <source>
        <dbReference type="PIRSR" id="PIRSR000102-3"/>
    </source>
</evidence>
<dbReference type="SUPFAM" id="SSF56327">
    <property type="entry name" value="LDH C-terminal domain-like"/>
    <property type="match status" value="1"/>
</dbReference>
<dbReference type="Gene3D" id="3.90.110.10">
    <property type="entry name" value="Lactate dehydrogenase/glycoside hydrolase, family 4, C-terminal"/>
    <property type="match status" value="1"/>
</dbReference>
<dbReference type="HOGENOM" id="CLU_045401_1_2_9"/>
<dbReference type="Gene3D" id="3.40.50.720">
    <property type="entry name" value="NAD(P)-binding Rossmann-like Domain"/>
    <property type="match status" value="1"/>
</dbReference>
<comment type="similarity">
    <text evidence="1">Belongs to the LDH/MDH superfamily. LDH family.</text>
</comment>